<protein>
    <recommendedName>
        <fullName evidence="4">Lipoprotein</fullName>
    </recommendedName>
</protein>
<reference evidence="2 3" key="1">
    <citation type="submission" date="2014-06" db="EMBL/GenBank/DDBJ databases">
        <title>The genome of the endonuclear symbiont Nucleicultrix amoebiphila.</title>
        <authorList>
            <person name="Schulz F."/>
            <person name="Horn M."/>
        </authorList>
    </citation>
    <scope>NUCLEOTIDE SEQUENCE [LARGE SCALE GENOMIC DNA]</scope>
    <source>
        <strain evidence="2 3">FS5</strain>
    </source>
</reference>
<keyword evidence="1" id="KW-0472">Membrane</keyword>
<evidence type="ECO:0000256" key="1">
    <source>
        <dbReference type="SAM" id="Phobius"/>
    </source>
</evidence>
<sequence length="65" mass="7126">MSKMLGRRNSPLFSSLTFLSVSFIAACKASGESFVYFKKYKILGSLLSNSILSFISFTSVSFDAP</sequence>
<dbReference type="RefSeq" id="WP_085783806.1">
    <property type="nucleotide sequence ID" value="NZ_CP008743.1"/>
</dbReference>
<keyword evidence="1" id="KW-1133">Transmembrane helix</keyword>
<proteinExistence type="predicted"/>
<dbReference type="AlphaFoldDB" id="A0A1W6N3K5"/>
<dbReference type="Proteomes" id="UP000237351">
    <property type="component" value="Chromosome"/>
</dbReference>
<accession>A0A1W6N3K5</accession>
<dbReference type="KEGG" id="naf:GQ61_02720"/>
<name>A0A1W6N3K5_9PROT</name>
<feature type="transmembrane region" description="Helical" evidence="1">
    <location>
        <begin position="41"/>
        <end position="62"/>
    </location>
</feature>
<evidence type="ECO:0008006" key="4">
    <source>
        <dbReference type="Google" id="ProtNLM"/>
    </source>
</evidence>
<keyword evidence="1" id="KW-0812">Transmembrane</keyword>
<evidence type="ECO:0000313" key="2">
    <source>
        <dbReference type="EMBL" id="ARN84413.1"/>
    </source>
</evidence>
<dbReference type="EMBL" id="CP008743">
    <property type="protein sequence ID" value="ARN84413.1"/>
    <property type="molecule type" value="Genomic_DNA"/>
</dbReference>
<organism evidence="2 3">
    <name type="scientific">Candidatus Nucleicultrix amoebiphila FS5</name>
    <dbReference type="NCBI Taxonomy" id="1414854"/>
    <lineage>
        <taxon>Bacteria</taxon>
        <taxon>Pseudomonadati</taxon>
        <taxon>Pseudomonadota</taxon>
        <taxon>Alphaproteobacteria</taxon>
        <taxon>Holosporales</taxon>
        <taxon>Candidatus Nucleicultricaceae</taxon>
        <taxon>Candidatus Nucleicultrix</taxon>
    </lineage>
</organism>
<dbReference type="PROSITE" id="PS51257">
    <property type="entry name" value="PROKAR_LIPOPROTEIN"/>
    <property type="match status" value="1"/>
</dbReference>
<keyword evidence="3" id="KW-1185">Reference proteome</keyword>
<evidence type="ECO:0000313" key="3">
    <source>
        <dbReference type="Proteomes" id="UP000237351"/>
    </source>
</evidence>
<gene>
    <name evidence="2" type="ORF">GQ61_02720</name>
</gene>